<proteinExistence type="predicted"/>
<dbReference type="AlphaFoldDB" id="R7QF91"/>
<keyword evidence="2" id="KW-1185">Reference proteome</keyword>
<sequence length="58" mass="6537">MQKRDTYDAAVARTCHQATLLLLLRKFTAPPLESLQLLRAPTLPASHGTCRHPWMLVP</sequence>
<dbReference type="GeneID" id="17323607"/>
<dbReference type="EMBL" id="HG001759">
    <property type="protein sequence ID" value="CDF36075.1"/>
    <property type="molecule type" value="Genomic_DNA"/>
</dbReference>
<protein>
    <submittedName>
        <fullName evidence="1">Uncharacterized protein</fullName>
    </submittedName>
</protein>
<dbReference type="Proteomes" id="UP000012073">
    <property type="component" value="Unassembled WGS sequence"/>
</dbReference>
<name>R7QF91_CHOCR</name>
<dbReference type="Gramene" id="CDF36075">
    <property type="protein sequence ID" value="CDF36075"/>
    <property type="gene ID" value="CHC_T00004496001"/>
</dbReference>
<evidence type="ECO:0000313" key="1">
    <source>
        <dbReference type="EMBL" id="CDF36075.1"/>
    </source>
</evidence>
<reference evidence="2" key="1">
    <citation type="journal article" date="2013" name="Proc. Natl. Acad. Sci. U.S.A.">
        <title>Genome structure and metabolic features in the red seaweed Chondrus crispus shed light on evolution of the Archaeplastida.</title>
        <authorList>
            <person name="Collen J."/>
            <person name="Porcel B."/>
            <person name="Carre W."/>
            <person name="Ball S.G."/>
            <person name="Chaparro C."/>
            <person name="Tonon T."/>
            <person name="Barbeyron T."/>
            <person name="Michel G."/>
            <person name="Noel B."/>
            <person name="Valentin K."/>
            <person name="Elias M."/>
            <person name="Artiguenave F."/>
            <person name="Arun A."/>
            <person name="Aury J.M."/>
            <person name="Barbosa-Neto J.F."/>
            <person name="Bothwell J.H."/>
            <person name="Bouget F.Y."/>
            <person name="Brillet L."/>
            <person name="Cabello-Hurtado F."/>
            <person name="Capella-Gutierrez S."/>
            <person name="Charrier B."/>
            <person name="Cladiere L."/>
            <person name="Cock J.M."/>
            <person name="Coelho S.M."/>
            <person name="Colleoni C."/>
            <person name="Czjzek M."/>
            <person name="Da Silva C."/>
            <person name="Delage L."/>
            <person name="Denoeud F."/>
            <person name="Deschamps P."/>
            <person name="Dittami S.M."/>
            <person name="Gabaldon T."/>
            <person name="Gachon C.M."/>
            <person name="Groisillier A."/>
            <person name="Herve C."/>
            <person name="Jabbari K."/>
            <person name="Katinka M."/>
            <person name="Kloareg B."/>
            <person name="Kowalczyk N."/>
            <person name="Labadie K."/>
            <person name="Leblanc C."/>
            <person name="Lopez P.J."/>
            <person name="McLachlan D.H."/>
            <person name="Meslet-Cladiere L."/>
            <person name="Moustafa A."/>
            <person name="Nehr Z."/>
            <person name="Nyvall Collen P."/>
            <person name="Panaud O."/>
            <person name="Partensky F."/>
            <person name="Poulain J."/>
            <person name="Rensing S.A."/>
            <person name="Rousvoal S."/>
            <person name="Samson G."/>
            <person name="Symeonidi A."/>
            <person name="Weissenbach J."/>
            <person name="Zambounis A."/>
            <person name="Wincker P."/>
            <person name="Boyen C."/>
        </authorList>
    </citation>
    <scope>NUCLEOTIDE SEQUENCE [LARGE SCALE GENOMIC DNA]</scope>
    <source>
        <strain evidence="2">cv. Stackhouse</strain>
    </source>
</reference>
<organism evidence="1 2">
    <name type="scientific">Chondrus crispus</name>
    <name type="common">Carrageen Irish moss</name>
    <name type="synonym">Polymorpha crispa</name>
    <dbReference type="NCBI Taxonomy" id="2769"/>
    <lineage>
        <taxon>Eukaryota</taxon>
        <taxon>Rhodophyta</taxon>
        <taxon>Florideophyceae</taxon>
        <taxon>Rhodymeniophycidae</taxon>
        <taxon>Gigartinales</taxon>
        <taxon>Gigartinaceae</taxon>
        <taxon>Chondrus</taxon>
    </lineage>
</organism>
<evidence type="ECO:0000313" key="2">
    <source>
        <dbReference type="Proteomes" id="UP000012073"/>
    </source>
</evidence>
<gene>
    <name evidence="1" type="ORF">CHC_T00004496001</name>
</gene>
<dbReference type="KEGG" id="ccp:CHC_T00004496001"/>
<dbReference type="RefSeq" id="XP_005715894.1">
    <property type="nucleotide sequence ID" value="XM_005715837.1"/>
</dbReference>
<accession>R7QF91</accession>